<feature type="compositionally biased region" description="Acidic residues" evidence="1">
    <location>
        <begin position="23"/>
        <end position="34"/>
    </location>
</feature>
<evidence type="ECO:0000256" key="1">
    <source>
        <dbReference type="SAM" id="MobiDB-lite"/>
    </source>
</evidence>
<reference evidence="2 3" key="1">
    <citation type="submission" date="2011-10" db="EMBL/GenBank/DDBJ databases">
        <authorList>
            <person name="Genoscope - CEA"/>
        </authorList>
    </citation>
    <scope>NUCLEOTIDE SEQUENCE [LARGE SCALE GENOMIC DNA]</scope>
    <source>
        <strain evidence="2 3">RCC 1105</strain>
    </source>
</reference>
<dbReference type="GeneID" id="19013664"/>
<name>K8FF36_9CHLO</name>
<accession>K8FF36</accession>
<dbReference type="Proteomes" id="UP000198341">
    <property type="component" value="Chromosome 9"/>
</dbReference>
<feature type="region of interest" description="Disordered" evidence="1">
    <location>
        <begin position="158"/>
        <end position="179"/>
    </location>
</feature>
<feature type="compositionally biased region" description="Basic and acidic residues" evidence="1">
    <location>
        <begin position="35"/>
        <end position="45"/>
    </location>
</feature>
<dbReference type="KEGG" id="bpg:Bathy09g01570"/>
<gene>
    <name evidence="2" type="ORF">Bathy09g01570</name>
</gene>
<feature type="region of interest" description="Disordered" evidence="1">
    <location>
        <begin position="1"/>
        <end position="45"/>
    </location>
</feature>
<organism evidence="2 3">
    <name type="scientific">Bathycoccus prasinos</name>
    <dbReference type="NCBI Taxonomy" id="41875"/>
    <lineage>
        <taxon>Eukaryota</taxon>
        <taxon>Viridiplantae</taxon>
        <taxon>Chlorophyta</taxon>
        <taxon>Mamiellophyceae</taxon>
        <taxon>Mamiellales</taxon>
        <taxon>Bathycoccaceae</taxon>
        <taxon>Bathycoccus</taxon>
    </lineage>
</organism>
<feature type="region of interest" description="Disordered" evidence="1">
    <location>
        <begin position="191"/>
        <end position="272"/>
    </location>
</feature>
<sequence length="346" mass="38373">MVKTTTTRSSSSSFTSSSSESSSSDDCDVNDSEEDERKVPLSDERMMTMMMKMERKLKKHSKRVQKDIQNILSMAKSHANAHAISTREHINVHWETTHMYCESIEKAVDSTEDLMQRVVSVAAFAEKLRALAKRTKTLRIQAEVLEKMCEERGILVATSGGKRGNNNTSSPLSHGGGGGVLSSLSPLRFFRSGSASPKKRNTPPASPSSRTSRSNDVFATSPFAKEDDERKKEEEESRSSMTPEVQTRPPLPPKNLPSSSSSPTPFDPSNIIASVVERKKIERLAELREIERVKEGKYGVVTPYENSSPAETPKGGKSSSFEEEYERKEKEVKVALDEVVHSLGKM</sequence>
<evidence type="ECO:0000313" key="3">
    <source>
        <dbReference type="Proteomes" id="UP000198341"/>
    </source>
</evidence>
<dbReference type="AlphaFoldDB" id="K8FF36"/>
<feature type="compositionally biased region" description="Basic and acidic residues" evidence="1">
    <location>
        <begin position="224"/>
        <end position="238"/>
    </location>
</feature>
<keyword evidence="3" id="KW-1185">Reference proteome</keyword>
<feature type="compositionally biased region" description="Low complexity" evidence="1">
    <location>
        <begin position="256"/>
        <end position="269"/>
    </location>
</feature>
<evidence type="ECO:0000313" key="2">
    <source>
        <dbReference type="EMBL" id="CCO66796.1"/>
    </source>
</evidence>
<protein>
    <submittedName>
        <fullName evidence="2">Uncharacterized protein</fullName>
    </submittedName>
</protein>
<dbReference type="EMBL" id="FO082270">
    <property type="protein sequence ID" value="CCO66796.1"/>
    <property type="molecule type" value="Genomic_DNA"/>
</dbReference>
<feature type="compositionally biased region" description="Low complexity" evidence="1">
    <location>
        <begin position="1"/>
        <end position="22"/>
    </location>
</feature>
<proteinExistence type="predicted"/>
<feature type="region of interest" description="Disordered" evidence="1">
    <location>
        <begin position="301"/>
        <end position="324"/>
    </location>
</feature>
<dbReference type="RefSeq" id="XP_007511236.1">
    <property type="nucleotide sequence ID" value="XM_007511174.1"/>
</dbReference>